<proteinExistence type="predicted"/>
<keyword evidence="3" id="KW-1185">Reference proteome</keyword>
<evidence type="ECO:0000313" key="2">
    <source>
        <dbReference type="EMBL" id="MBC8577223.1"/>
    </source>
</evidence>
<gene>
    <name evidence="2" type="ORF">H8717_12495</name>
</gene>
<accession>A0ABR7NLD1</accession>
<name>A0ABR7NLD1_9FIRM</name>
<evidence type="ECO:0000313" key="3">
    <source>
        <dbReference type="Proteomes" id="UP000658131"/>
    </source>
</evidence>
<dbReference type="Proteomes" id="UP000658131">
    <property type="component" value="Unassembled WGS sequence"/>
</dbReference>
<comment type="caution">
    <text evidence="2">The sequence shown here is derived from an EMBL/GenBank/DDBJ whole genome shotgun (WGS) entry which is preliminary data.</text>
</comment>
<sequence>MATPKRGGHDSALAGMLGVLPPNMQKAARCAGEIEGLIKDIPSGKTARLQTAKKPERMFFIASALTHTNGCAVIIQKIFLYQR</sequence>
<keyword evidence="1" id="KW-0812">Transmembrane</keyword>
<dbReference type="RefSeq" id="WP_262400688.1">
    <property type="nucleotide sequence ID" value="NZ_JACRTB010000024.1"/>
</dbReference>
<protein>
    <submittedName>
        <fullName evidence="2">Uncharacterized protein</fullName>
    </submittedName>
</protein>
<keyword evidence="1" id="KW-1133">Transmembrane helix</keyword>
<keyword evidence="1" id="KW-0472">Membrane</keyword>
<organism evidence="2 3">
    <name type="scientific">Yanshouia hominis</name>
    <dbReference type="NCBI Taxonomy" id="2763673"/>
    <lineage>
        <taxon>Bacteria</taxon>
        <taxon>Bacillati</taxon>
        <taxon>Bacillota</taxon>
        <taxon>Clostridia</taxon>
        <taxon>Eubacteriales</taxon>
        <taxon>Oscillospiraceae</taxon>
        <taxon>Yanshouia</taxon>
    </lineage>
</organism>
<feature type="transmembrane region" description="Helical" evidence="1">
    <location>
        <begin position="58"/>
        <end position="79"/>
    </location>
</feature>
<dbReference type="EMBL" id="JACRTB010000024">
    <property type="protein sequence ID" value="MBC8577223.1"/>
    <property type="molecule type" value="Genomic_DNA"/>
</dbReference>
<reference evidence="2 3" key="1">
    <citation type="submission" date="2020-08" db="EMBL/GenBank/DDBJ databases">
        <title>Genome public.</title>
        <authorList>
            <person name="Liu C."/>
            <person name="Sun Q."/>
        </authorList>
    </citation>
    <scope>NUCLEOTIDE SEQUENCE [LARGE SCALE GENOMIC DNA]</scope>
    <source>
        <strain evidence="2 3">BX1</strain>
    </source>
</reference>
<evidence type="ECO:0000256" key="1">
    <source>
        <dbReference type="SAM" id="Phobius"/>
    </source>
</evidence>